<dbReference type="RefSeq" id="WP_090855155.1">
    <property type="nucleotide sequence ID" value="NZ_FNJU01000006.1"/>
</dbReference>
<reference evidence="3" key="1">
    <citation type="submission" date="2016-10" db="EMBL/GenBank/DDBJ databases">
        <authorList>
            <person name="Varghese N."/>
            <person name="Submissions S."/>
        </authorList>
    </citation>
    <scope>NUCLEOTIDE SEQUENCE [LARGE SCALE GENOMIC DNA]</scope>
    <source>
        <strain evidence="3">IBRC-M10078</strain>
    </source>
</reference>
<organism evidence="2 3">
    <name type="scientific">Litchfieldia salsa</name>
    <dbReference type="NCBI Taxonomy" id="930152"/>
    <lineage>
        <taxon>Bacteria</taxon>
        <taxon>Bacillati</taxon>
        <taxon>Bacillota</taxon>
        <taxon>Bacilli</taxon>
        <taxon>Bacillales</taxon>
        <taxon>Bacillaceae</taxon>
        <taxon>Litchfieldia</taxon>
    </lineage>
</organism>
<dbReference type="AlphaFoldDB" id="A0A1H0VBB3"/>
<dbReference type="Proteomes" id="UP000199159">
    <property type="component" value="Unassembled WGS sequence"/>
</dbReference>
<keyword evidence="1" id="KW-0812">Transmembrane</keyword>
<keyword evidence="1" id="KW-1133">Transmembrane helix</keyword>
<accession>A0A1H0VBB3</accession>
<name>A0A1H0VBB3_9BACI</name>
<keyword evidence="3" id="KW-1185">Reference proteome</keyword>
<feature type="transmembrane region" description="Helical" evidence="1">
    <location>
        <begin position="228"/>
        <end position="248"/>
    </location>
</feature>
<dbReference type="OrthoDB" id="1903376at2"/>
<dbReference type="STRING" id="930152.SAMN05216565_106152"/>
<evidence type="ECO:0000256" key="1">
    <source>
        <dbReference type="SAM" id="Phobius"/>
    </source>
</evidence>
<gene>
    <name evidence="2" type="ORF">SAMN05216565_106152</name>
</gene>
<evidence type="ECO:0000313" key="3">
    <source>
        <dbReference type="Proteomes" id="UP000199159"/>
    </source>
</evidence>
<sequence length="256" mass="28650">MSIFKQLIKSLYSPKDIVMYRFQGIGKTILFVFLLSLLSLLPSAISLSTDFTAGVRSLENAMNDEQVPSFEISDGNLTMSSSEPYISDQGNFVIIIDNTNTISPMDVSQYGNALAFLANEVILSSQYQAESIEYSLLEGISLTSEDISSYINTLQSSMPIIVTIMIIIMYIFTSAIKFIEVSVAGLIGLALRNILRLNLKYQHTWIIAAYSLTIPTVFFMIMDALHIFVPYSGTLNWLVVTLIMYLAMKEIPRKNK</sequence>
<dbReference type="InterPro" id="IPR009574">
    <property type="entry name" value="DUF1189"/>
</dbReference>
<feature type="transmembrane region" description="Helical" evidence="1">
    <location>
        <begin position="158"/>
        <end position="191"/>
    </location>
</feature>
<evidence type="ECO:0000313" key="2">
    <source>
        <dbReference type="EMBL" id="SDP75644.1"/>
    </source>
</evidence>
<keyword evidence="1" id="KW-0472">Membrane</keyword>
<protein>
    <recommendedName>
        <fullName evidence="4">DUF1189 domain-containing protein</fullName>
    </recommendedName>
</protein>
<feature type="transmembrane region" description="Helical" evidence="1">
    <location>
        <begin position="203"/>
        <end position="222"/>
    </location>
</feature>
<proteinExistence type="predicted"/>
<evidence type="ECO:0008006" key="4">
    <source>
        <dbReference type="Google" id="ProtNLM"/>
    </source>
</evidence>
<dbReference type="EMBL" id="FNJU01000006">
    <property type="protein sequence ID" value="SDP75644.1"/>
    <property type="molecule type" value="Genomic_DNA"/>
</dbReference>
<dbReference type="Pfam" id="PF06691">
    <property type="entry name" value="DUF1189"/>
    <property type="match status" value="1"/>
</dbReference>